<keyword evidence="1" id="KW-0472">Membrane</keyword>
<keyword evidence="1" id="KW-1133">Transmembrane helix</keyword>
<sequence length="126" mass="13650">MPVVAIKKIVAKKSRAVKAPTKKSKPAVSVKVEQYKVPVVEVIGKEVQTPNGSVEVQHKYVFISTCRNCDHMPMGVNALVGILSITIAILSGMIIATSLPDNFEIPTISMGSFTNWITPDSRVESL</sequence>
<protein>
    <submittedName>
        <fullName evidence="2">Uncharacterized protein</fullName>
    </submittedName>
</protein>
<accession>A0A0G1XJF9</accession>
<dbReference type="Proteomes" id="UP000034054">
    <property type="component" value="Unassembled WGS sequence"/>
</dbReference>
<dbReference type="AlphaFoldDB" id="A0A0G1XJF9"/>
<evidence type="ECO:0000313" key="3">
    <source>
        <dbReference type="Proteomes" id="UP000034054"/>
    </source>
</evidence>
<comment type="caution">
    <text evidence="2">The sequence shown here is derived from an EMBL/GenBank/DDBJ whole genome shotgun (WGS) entry which is preliminary data.</text>
</comment>
<feature type="transmembrane region" description="Helical" evidence="1">
    <location>
        <begin position="76"/>
        <end position="96"/>
    </location>
</feature>
<name>A0A0G1XJF9_9BACT</name>
<reference evidence="2 3" key="1">
    <citation type="journal article" date="2015" name="Nature">
        <title>rRNA introns, odd ribosomes, and small enigmatic genomes across a large radiation of phyla.</title>
        <authorList>
            <person name="Brown C.T."/>
            <person name="Hug L.A."/>
            <person name="Thomas B.C."/>
            <person name="Sharon I."/>
            <person name="Castelle C.J."/>
            <person name="Singh A."/>
            <person name="Wilkins M.J."/>
            <person name="Williams K.H."/>
            <person name="Banfield J.F."/>
        </authorList>
    </citation>
    <scope>NUCLEOTIDE SEQUENCE [LARGE SCALE GENOMIC DNA]</scope>
</reference>
<dbReference type="EMBL" id="LCRH01000066">
    <property type="protein sequence ID" value="KKW31086.1"/>
    <property type="molecule type" value="Genomic_DNA"/>
</dbReference>
<evidence type="ECO:0000313" key="2">
    <source>
        <dbReference type="EMBL" id="KKW31086.1"/>
    </source>
</evidence>
<evidence type="ECO:0000256" key="1">
    <source>
        <dbReference type="SAM" id="Phobius"/>
    </source>
</evidence>
<gene>
    <name evidence="2" type="ORF">UY76_C0066G0004</name>
</gene>
<organism evidence="2 3">
    <name type="scientific">Candidatus Uhrbacteria bacterium GW2011_GWA2_52_8d</name>
    <dbReference type="NCBI Taxonomy" id="1618979"/>
    <lineage>
        <taxon>Bacteria</taxon>
        <taxon>Candidatus Uhriibacteriota</taxon>
    </lineage>
</organism>
<proteinExistence type="predicted"/>
<keyword evidence="1" id="KW-0812">Transmembrane</keyword>